<comment type="caution">
    <text evidence="6">Lacks conserved residue(s) required for the propagation of feature annotation.</text>
</comment>
<keyword evidence="9" id="KW-1185">Reference proteome</keyword>
<dbReference type="Gene3D" id="2.10.109.10">
    <property type="entry name" value="Umud Fragment, subunit A"/>
    <property type="match status" value="2"/>
</dbReference>
<gene>
    <name evidence="8" type="primary">lepB</name>
    <name evidence="8" type="ORF">N1F79_01925</name>
</gene>
<evidence type="ECO:0000256" key="2">
    <source>
        <dbReference type="ARBA" id="ARBA00009370"/>
    </source>
</evidence>
<feature type="transmembrane region" description="Helical" evidence="6">
    <location>
        <begin position="12"/>
        <end position="39"/>
    </location>
</feature>
<dbReference type="Proteomes" id="UP001337305">
    <property type="component" value="Unassembled WGS sequence"/>
</dbReference>
<evidence type="ECO:0000256" key="4">
    <source>
        <dbReference type="ARBA" id="ARBA00019232"/>
    </source>
</evidence>
<dbReference type="InterPro" id="IPR036286">
    <property type="entry name" value="LexA/Signal_pep-like_sf"/>
</dbReference>
<dbReference type="NCBIfam" id="TIGR02227">
    <property type="entry name" value="sigpep_I_bact"/>
    <property type="match status" value="1"/>
</dbReference>
<name>A0ABU7XMF4_9FLAO</name>
<evidence type="ECO:0000256" key="5">
    <source>
        <dbReference type="ARBA" id="ARBA00022801"/>
    </source>
</evidence>
<dbReference type="PROSITE" id="PS00761">
    <property type="entry name" value="SPASE_I_3"/>
    <property type="match status" value="1"/>
</dbReference>
<accession>A0ABU7XMF4</accession>
<dbReference type="PRINTS" id="PR00727">
    <property type="entry name" value="LEADERPTASE"/>
</dbReference>
<evidence type="ECO:0000256" key="6">
    <source>
        <dbReference type="RuleBase" id="RU362042"/>
    </source>
</evidence>
<comment type="subcellular location">
    <subcellularLocation>
        <location evidence="6">Membrane</location>
        <topology evidence="6">Single-pass type II membrane protein</topology>
    </subcellularLocation>
</comment>
<reference evidence="8 9" key="1">
    <citation type="submission" date="2022-09" db="EMBL/GenBank/DDBJ databases">
        <title>Genome sequencing of Flavivirga sp. MEBiC05379.</title>
        <authorList>
            <person name="Oh H.-M."/>
            <person name="Kwon K.K."/>
            <person name="Park M.J."/>
            <person name="Yang S.-H."/>
        </authorList>
    </citation>
    <scope>NUCLEOTIDE SEQUENCE [LARGE SCALE GENOMIC DNA]</scope>
    <source>
        <strain evidence="8 9">MEBiC05379</strain>
    </source>
</reference>
<dbReference type="PANTHER" id="PTHR43390">
    <property type="entry name" value="SIGNAL PEPTIDASE I"/>
    <property type="match status" value="1"/>
</dbReference>
<evidence type="ECO:0000256" key="3">
    <source>
        <dbReference type="ARBA" id="ARBA00013208"/>
    </source>
</evidence>
<feature type="domain" description="Peptidase S26" evidence="7">
    <location>
        <begin position="61"/>
        <end position="209"/>
    </location>
</feature>
<dbReference type="Pfam" id="PF10502">
    <property type="entry name" value="Peptidase_S26"/>
    <property type="match status" value="2"/>
</dbReference>
<evidence type="ECO:0000256" key="1">
    <source>
        <dbReference type="ARBA" id="ARBA00000677"/>
    </source>
</evidence>
<organism evidence="8 9">
    <name type="scientific">Flavivirga spongiicola</name>
    <dbReference type="NCBI Taxonomy" id="421621"/>
    <lineage>
        <taxon>Bacteria</taxon>
        <taxon>Pseudomonadati</taxon>
        <taxon>Bacteroidota</taxon>
        <taxon>Flavobacteriia</taxon>
        <taxon>Flavobacteriales</taxon>
        <taxon>Flavobacteriaceae</taxon>
        <taxon>Flavivirga</taxon>
    </lineage>
</organism>
<dbReference type="InterPro" id="IPR000223">
    <property type="entry name" value="Pept_S26A_signal_pept_1"/>
</dbReference>
<feature type="transmembrane region" description="Helical" evidence="6">
    <location>
        <begin position="51"/>
        <end position="77"/>
    </location>
</feature>
<dbReference type="PANTHER" id="PTHR43390:SF1">
    <property type="entry name" value="CHLOROPLAST PROCESSING PEPTIDASE"/>
    <property type="match status" value="1"/>
</dbReference>
<keyword evidence="6" id="KW-1133">Transmembrane helix</keyword>
<dbReference type="RefSeq" id="WP_303308872.1">
    <property type="nucleotide sequence ID" value="NZ_JAODOP010000001.1"/>
</dbReference>
<evidence type="ECO:0000313" key="9">
    <source>
        <dbReference type="Proteomes" id="UP001337305"/>
    </source>
</evidence>
<sequence length="388" mass="45517">MNNFNKAVKFHFIIILVTLFLGLIWLSFLYIFLVATYYGFKVLLKRIKNSFIYRTAYGLFVFLFIFFIAISIKLFAFDIYKIPSSSMNNTLYTNDVIMVNKLKYGPKLPRSPFDIPWVNIAFYFNDKARATMGTPWWDYKRLSGTTTIKKGDVIVFTMFDVDMVIVKRCIGKAGDTLTIKKGDVYVNNMAFNPSKLILNNYEFKVNDRKTFYSKLDSIDLDISFTRTRTNNFRATLSFQDKKRLEELNMVESLVKVTDSLTDTSTAYPESKYNQWNFDDYGPYIIPQKGMKIILTPENYALYHKVINEHEGVTIKNTEGTYSIKGKEVISYTFKQDYYFMMGDHRKGSLDSRLWGVVPEERIIGKVQCVLFSNYQDEFQWNRLFKFVN</sequence>
<keyword evidence="6" id="KW-0645">Protease</keyword>
<evidence type="ECO:0000313" key="8">
    <source>
        <dbReference type="EMBL" id="MEF3831874.1"/>
    </source>
</evidence>
<comment type="caution">
    <text evidence="8">The sequence shown here is derived from an EMBL/GenBank/DDBJ whole genome shotgun (WGS) entry which is preliminary data.</text>
</comment>
<comment type="catalytic activity">
    <reaction evidence="1 6">
        <text>Cleavage of hydrophobic, N-terminal signal or leader sequences from secreted and periplasmic proteins.</text>
        <dbReference type="EC" id="3.4.21.89"/>
    </reaction>
</comment>
<dbReference type="SUPFAM" id="SSF51306">
    <property type="entry name" value="LexA/Signal peptidase"/>
    <property type="match status" value="1"/>
</dbReference>
<comment type="similarity">
    <text evidence="2 6">Belongs to the peptidase S26 family.</text>
</comment>
<keyword evidence="6" id="KW-0812">Transmembrane</keyword>
<keyword evidence="6" id="KW-0472">Membrane</keyword>
<protein>
    <recommendedName>
        <fullName evidence="4 6">Signal peptidase I</fullName>
        <ecNumber evidence="3 6">3.4.21.89</ecNumber>
    </recommendedName>
</protein>
<dbReference type="CDD" id="cd06530">
    <property type="entry name" value="S26_SPase_I"/>
    <property type="match status" value="2"/>
</dbReference>
<proteinExistence type="inferred from homology"/>
<dbReference type="EC" id="3.4.21.89" evidence="3 6"/>
<feature type="domain" description="Peptidase S26" evidence="7">
    <location>
        <begin position="328"/>
        <end position="370"/>
    </location>
</feature>
<keyword evidence="5 6" id="KW-0378">Hydrolase</keyword>
<evidence type="ECO:0000259" key="7">
    <source>
        <dbReference type="Pfam" id="PF10502"/>
    </source>
</evidence>
<dbReference type="EMBL" id="JAODOP010000001">
    <property type="protein sequence ID" value="MEF3831874.1"/>
    <property type="molecule type" value="Genomic_DNA"/>
</dbReference>
<dbReference type="InterPro" id="IPR019533">
    <property type="entry name" value="Peptidase_S26"/>
</dbReference>
<dbReference type="InterPro" id="IPR019758">
    <property type="entry name" value="Pept_S26A_signal_pept_1_CS"/>
</dbReference>
<dbReference type="GO" id="GO:0009003">
    <property type="term" value="F:signal peptidase activity"/>
    <property type="evidence" value="ECO:0007669"/>
    <property type="project" value="UniProtKB-EC"/>
</dbReference>